<dbReference type="EMBL" id="CAEKKB010000005">
    <property type="protein sequence ID" value="CAB4311200.1"/>
    <property type="molecule type" value="Genomic_DNA"/>
</dbReference>
<dbReference type="PANTHER" id="PTHR33095">
    <property type="entry name" value="OS07G0619500 PROTEIN"/>
    <property type="match status" value="1"/>
</dbReference>
<evidence type="ECO:0000313" key="2">
    <source>
        <dbReference type="EMBL" id="CAB4311200.1"/>
    </source>
</evidence>
<name>A0A6J5XB81_PRUAR</name>
<evidence type="ECO:0000256" key="1">
    <source>
        <dbReference type="SAM" id="MobiDB-lite"/>
    </source>
</evidence>
<proteinExistence type="predicted"/>
<dbReference type="AlphaFoldDB" id="A0A6J5XB81"/>
<organism evidence="2 3">
    <name type="scientific">Prunus armeniaca</name>
    <name type="common">Apricot</name>
    <name type="synonym">Armeniaca vulgaris</name>
    <dbReference type="NCBI Taxonomy" id="36596"/>
    <lineage>
        <taxon>Eukaryota</taxon>
        <taxon>Viridiplantae</taxon>
        <taxon>Streptophyta</taxon>
        <taxon>Embryophyta</taxon>
        <taxon>Tracheophyta</taxon>
        <taxon>Spermatophyta</taxon>
        <taxon>Magnoliopsida</taxon>
        <taxon>eudicotyledons</taxon>
        <taxon>Gunneridae</taxon>
        <taxon>Pentapetalae</taxon>
        <taxon>rosids</taxon>
        <taxon>fabids</taxon>
        <taxon>Rosales</taxon>
        <taxon>Rosaceae</taxon>
        <taxon>Amygdaloideae</taxon>
        <taxon>Amygdaleae</taxon>
        <taxon>Prunus</taxon>
    </lineage>
</organism>
<dbReference type="InterPro" id="IPR012442">
    <property type="entry name" value="DUF1645_plant"/>
</dbReference>
<dbReference type="PANTHER" id="PTHR33095:SF23">
    <property type="entry name" value="DUF1645 FAMILY PROTEIN"/>
    <property type="match status" value="1"/>
</dbReference>
<protein>
    <submittedName>
        <fullName evidence="2">Uncharacterized protein</fullName>
    </submittedName>
</protein>
<feature type="region of interest" description="Disordered" evidence="1">
    <location>
        <begin position="128"/>
        <end position="150"/>
    </location>
</feature>
<dbReference type="OrthoDB" id="666789at2759"/>
<keyword evidence="3" id="KW-1185">Reference proteome</keyword>
<evidence type="ECO:0000313" key="3">
    <source>
        <dbReference type="Proteomes" id="UP000507245"/>
    </source>
</evidence>
<gene>
    <name evidence="2" type="ORF">ORAREDHAP_LOCUS33292</name>
</gene>
<feature type="compositionally biased region" description="Basic and acidic residues" evidence="1">
    <location>
        <begin position="233"/>
        <end position="247"/>
    </location>
</feature>
<dbReference type="Pfam" id="PF07816">
    <property type="entry name" value="DUF1645"/>
    <property type="match status" value="1"/>
</dbReference>
<reference evidence="3" key="1">
    <citation type="journal article" date="2020" name="Genome Biol.">
        <title>Gamete binning: chromosome-level and haplotype-resolved genome assembly enabled by high-throughput single-cell sequencing of gamete genomes.</title>
        <authorList>
            <person name="Campoy J.A."/>
            <person name="Sun H."/>
            <person name="Goel M."/>
            <person name="Jiao W.-B."/>
            <person name="Folz-Donahue K."/>
            <person name="Wang N."/>
            <person name="Rubio M."/>
            <person name="Liu C."/>
            <person name="Kukat C."/>
            <person name="Ruiz D."/>
            <person name="Huettel B."/>
            <person name="Schneeberger K."/>
        </authorList>
    </citation>
    <scope>NUCLEOTIDE SEQUENCE [LARGE SCALE GENOMIC DNA]</scope>
    <source>
        <strain evidence="3">cv. Rojo Pasion</strain>
    </source>
</reference>
<accession>A0A6J5XB81</accession>
<feature type="region of interest" description="Disordered" evidence="1">
    <location>
        <begin position="54"/>
        <end position="84"/>
    </location>
</feature>
<sequence length="304" mass="34356">MQAASGPLISLSPSFNTYSSSDRLAQIAARVVSELTSQDHQLTHDEPDWESLYATHHLEEEEEVKQHHRQPQNDDEAEEEEEEFEFAFVGRDAHTSPISADEIFSNGQIRPVYPLFDQDLLKQHNDVVSPENVNGDADAVNKKNSKAATTPKQRRLPLRMLMIEEERETASCSSSEADDLENLPPGTYCVWTPPKTKSSSAGSSKRWKFRDLLYRSSSDGKETFVFLAPSSTKRADNKNNNKDDVVSKKRIGGGRGVSQNEERFVMRSKAAEEGDKRRSFLPYRQDFVGFFSNVNGLSRNLHPF</sequence>
<feature type="region of interest" description="Disordered" evidence="1">
    <location>
        <begin position="232"/>
        <end position="260"/>
    </location>
</feature>
<feature type="compositionally biased region" description="Acidic residues" evidence="1">
    <location>
        <begin position="73"/>
        <end position="84"/>
    </location>
</feature>
<dbReference type="Proteomes" id="UP000507245">
    <property type="component" value="Unassembled WGS sequence"/>
</dbReference>